<dbReference type="Proteomes" id="UP000005714">
    <property type="component" value="Unassembled WGS sequence"/>
</dbReference>
<dbReference type="AlphaFoldDB" id="D4YPW5"/>
<dbReference type="EMBL" id="ADNU01000060">
    <property type="protein sequence ID" value="EFG46745.1"/>
    <property type="molecule type" value="Genomic_DNA"/>
</dbReference>
<keyword evidence="3" id="KW-1185">Reference proteome</keyword>
<feature type="compositionally biased region" description="Polar residues" evidence="1">
    <location>
        <begin position="203"/>
        <end position="222"/>
    </location>
</feature>
<evidence type="ECO:0000313" key="3">
    <source>
        <dbReference type="Proteomes" id="UP000005714"/>
    </source>
</evidence>
<comment type="caution">
    <text evidence="2">The sequence shown here is derived from an EMBL/GenBank/DDBJ whole genome shotgun (WGS) entry which is preliminary data.</text>
</comment>
<name>D4YPW5_9MICO</name>
<reference evidence="2 3" key="1">
    <citation type="submission" date="2010-04" db="EMBL/GenBank/DDBJ databases">
        <authorList>
            <person name="Qin X."/>
            <person name="Bachman B."/>
            <person name="Battles P."/>
            <person name="Bell A."/>
            <person name="Bess C."/>
            <person name="Bickham C."/>
            <person name="Chaboub L."/>
            <person name="Chen D."/>
            <person name="Coyle M."/>
            <person name="Deiros D.R."/>
            <person name="Dinh H."/>
            <person name="Forbes L."/>
            <person name="Fowler G."/>
            <person name="Francisco L."/>
            <person name="Fu Q."/>
            <person name="Gubbala S."/>
            <person name="Hale W."/>
            <person name="Han Y."/>
            <person name="Hemphill L."/>
            <person name="Highlander S.K."/>
            <person name="Hirani K."/>
            <person name="Hogues M."/>
            <person name="Jackson L."/>
            <person name="Jakkamsetti A."/>
            <person name="Javaid M."/>
            <person name="Jiang H."/>
            <person name="Korchina V."/>
            <person name="Kovar C."/>
            <person name="Lara F."/>
            <person name="Lee S."/>
            <person name="Mata R."/>
            <person name="Mathew T."/>
            <person name="Moen C."/>
            <person name="Morales K."/>
            <person name="Munidasa M."/>
            <person name="Nazareth L."/>
            <person name="Ngo R."/>
            <person name="Nguyen L."/>
            <person name="Okwuonu G."/>
            <person name="Ongeri F."/>
            <person name="Patil S."/>
            <person name="Petrosino J."/>
            <person name="Pham C."/>
            <person name="Pham P."/>
            <person name="Pu L.-L."/>
            <person name="Puazo M."/>
            <person name="Raj R."/>
            <person name="Reid J."/>
            <person name="Rouhana J."/>
            <person name="Saada N."/>
            <person name="Shang Y."/>
            <person name="Simmons D."/>
            <person name="Thornton R."/>
            <person name="Warren J."/>
            <person name="Weissenberger G."/>
            <person name="Zhang J."/>
            <person name="Zhang L."/>
            <person name="Zhou C."/>
            <person name="Zhu D."/>
            <person name="Muzny D."/>
            <person name="Worley K."/>
            <person name="Gibbs R."/>
        </authorList>
    </citation>
    <scope>NUCLEOTIDE SEQUENCE [LARGE SCALE GENOMIC DNA]</scope>
    <source>
        <strain evidence="2 3">ATCC 49030</strain>
    </source>
</reference>
<evidence type="ECO:0000256" key="1">
    <source>
        <dbReference type="SAM" id="MobiDB-lite"/>
    </source>
</evidence>
<gene>
    <name evidence="2" type="ORF">HMPREF0183_1975</name>
</gene>
<sequence>MPFSTVLGISSDRPLEQRTTPQWGGVGRVAGVARQAALAASDDLVTGLDIDAAQVTYHGAAVVAVIDDDLVAVAIAVPPRGADDAGAGGQQARTEVDGVLVVGAERRVGGVAAPARVAGERALGDRVGGAVGERQEELAGEGILVVLLRLGRRGGLRRPGRLGWRIGAGGDTLQRAVRAGVDPPVGDVATARDAIPQVRAPQRPSTQSPCTWHSMATRSPGRSQLTRVPVRGSEFMARE</sequence>
<organism evidence="2 3">
    <name type="scientific">Brevibacterium mcbrellneri ATCC 49030</name>
    <dbReference type="NCBI Taxonomy" id="585530"/>
    <lineage>
        <taxon>Bacteria</taxon>
        <taxon>Bacillati</taxon>
        <taxon>Actinomycetota</taxon>
        <taxon>Actinomycetes</taxon>
        <taxon>Micrococcales</taxon>
        <taxon>Brevibacteriaceae</taxon>
        <taxon>Brevibacterium</taxon>
    </lineage>
</organism>
<accession>D4YPW5</accession>
<evidence type="ECO:0000313" key="2">
    <source>
        <dbReference type="EMBL" id="EFG46745.1"/>
    </source>
</evidence>
<proteinExistence type="predicted"/>
<feature type="region of interest" description="Disordered" evidence="1">
    <location>
        <begin position="200"/>
        <end position="222"/>
    </location>
</feature>
<protein>
    <submittedName>
        <fullName evidence="2">Uncharacterized protein</fullName>
    </submittedName>
</protein>